<dbReference type="GO" id="GO:0005886">
    <property type="term" value="C:plasma membrane"/>
    <property type="evidence" value="ECO:0007669"/>
    <property type="project" value="UniProtKB-SubCell"/>
</dbReference>
<feature type="transmembrane region" description="Helical" evidence="10">
    <location>
        <begin position="169"/>
        <end position="185"/>
    </location>
</feature>
<dbReference type="NCBIfam" id="TIGR01400">
    <property type="entry name" value="fliR"/>
    <property type="match status" value="1"/>
</dbReference>
<dbReference type="GO" id="GO:0006605">
    <property type="term" value="P:protein targeting"/>
    <property type="evidence" value="ECO:0007669"/>
    <property type="project" value="UniProtKB-UniRule"/>
</dbReference>
<evidence type="ECO:0000256" key="10">
    <source>
        <dbReference type="RuleBase" id="RU362071"/>
    </source>
</evidence>
<dbReference type="InterPro" id="IPR006303">
    <property type="entry name" value="FliR"/>
</dbReference>
<dbReference type="GO" id="GO:0009425">
    <property type="term" value="C:bacterial-type flagellum basal body"/>
    <property type="evidence" value="ECO:0007669"/>
    <property type="project" value="UniProtKB-SubCell"/>
</dbReference>
<dbReference type="OrthoDB" id="9797790at2"/>
<feature type="transmembrane region" description="Helical" evidence="10">
    <location>
        <begin position="39"/>
        <end position="57"/>
    </location>
</feature>
<feature type="transmembrane region" description="Helical" evidence="10">
    <location>
        <begin position="69"/>
        <end position="88"/>
    </location>
</feature>
<feature type="transmembrane region" description="Helical" evidence="10">
    <location>
        <begin position="127"/>
        <end position="148"/>
    </location>
</feature>
<sequence length="260" mass="27862">MFAIPFATISDFTLFSLVVGRMAGLFSAIPLFGGKSVPMRIKMAVIMSMALLLFPIIKMQVPPLPGDSISIGLLVIRETLIGLTLGIISQAIFAAVEMCGQIVGMQMGISIAALFDPNTQSNVPTMSLFQGILAMLLFVALGVHHIFIRAIVESYQVIPVGAWHMSGELMQFFITSIGAVFILGVKLAAPVMVALLATSVALGIMARAFPQMNIFMVSMPLNIGIGFLALGLSLLAFLRTLQNSFGGIDRQIKILFKLLA</sequence>
<evidence type="ECO:0000256" key="1">
    <source>
        <dbReference type="ARBA" id="ARBA00002578"/>
    </source>
</evidence>
<keyword evidence="6 10" id="KW-1133">Transmembrane helix</keyword>
<comment type="similarity">
    <text evidence="2 10">Belongs to the FliR/MopE/SpaR family.</text>
</comment>
<keyword evidence="11" id="KW-0282">Flagellum</keyword>
<evidence type="ECO:0000256" key="6">
    <source>
        <dbReference type="ARBA" id="ARBA00022989"/>
    </source>
</evidence>
<accession>B9LZR5</accession>
<gene>
    <name evidence="11" type="primary">fliR</name>
    <name evidence="11" type="ordered locus">Geob_0510</name>
</gene>
<proteinExistence type="inferred from homology"/>
<dbReference type="InterPro" id="IPR002010">
    <property type="entry name" value="T3SS_IM_R"/>
</dbReference>
<reference evidence="11 12" key="1">
    <citation type="submission" date="2009-01" db="EMBL/GenBank/DDBJ databases">
        <title>Complete sequence of Geobacter sp. FRC-32.</title>
        <authorList>
            <consortium name="US DOE Joint Genome Institute"/>
            <person name="Lucas S."/>
            <person name="Copeland A."/>
            <person name="Lapidus A."/>
            <person name="Glavina del Rio T."/>
            <person name="Dalin E."/>
            <person name="Tice H."/>
            <person name="Bruce D."/>
            <person name="Goodwin L."/>
            <person name="Pitluck S."/>
            <person name="Saunders E."/>
            <person name="Brettin T."/>
            <person name="Detter J.C."/>
            <person name="Han C."/>
            <person name="Larimer F."/>
            <person name="Land M."/>
            <person name="Hauser L."/>
            <person name="Kyrpides N."/>
            <person name="Ovchinnikova G."/>
            <person name="Kostka J."/>
            <person name="Richardson P."/>
        </authorList>
    </citation>
    <scope>NUCLEOTIDE SEQUENCE [LARGE SCALE GENOMIC DNA]</scope>
    <source>
        <strain evidence="12">DSM 22248 / JCM 15807 / FRC-32</strain>
    </source>
</reference>
<keyword evidence="4 10" id="KW-1003">Cell membrane</keyword>
<evidence type="ECO:0000313" key="11">
    <source>
        <dbReference type="EMBL" id="ACM18879.1"/>
    </source>
</evidence>
<dbReference type="PANTHER" id="PTHR30065">
    <property type="entry name" value="FLAGELLAR BIOSYNTHETIC PROTEIN FLIR"/>
    <property type="match status" value="1"/>
</dbReference>
<dbReference type="Pfam" id="PF01311">
    <property type="entry name" value="Bac_export_1"/>
    <property type="match status" value="1"/>
</dbReference>
<feature type="transmembrane region" description="Helical" evidence="10">
    <location>
        <begin position="221"/>
        <end position="241"/>
    </location>
</feature>
<dbReference type="HOGENOM" id="CLU_063626_2_2_7"/>
<keyword evidence="12" id="KW-1185">Reference proteome</keyword>
<evidence type="ECO:0000256" key="5">
    <source>
        <dbReference type="ARBA" id="ARBA00022692"/>
    </source>
</evidence>
<dbReference type="AlphaFoldDB" id="B9LZR5"/>
<protein>
    <recommendedName>
        <fullName evidence="3 9">Flagellar biosynthetic protein FliR</fullName>
    </recommendedName>
</protein>
<dbReference type="Proteomes" id="UP000007721">
    <property type="component" value="Chromosome"/>
</dbReference>
<dbReference type="EMBL" id="CP001390">
    <property type="protein sequence ID" value="ACM18879.1"/>
    <property type="molecule type" value="Genomic_DNA"/>
</dbReference>
<keyword evidence="11" id="KW-0966">Cell projection</keyword>
<feature type="transmembrane region" description="Helical" evidence="10">
    <location>
        <begin position="12"/>
        <end position="32"/>
    </location>
</feature>
<comment type="function">
    <text evidence="1 10">Role in flagellar biosynthesis.</text>
</comment>
<evidence type="ECO:0000256" key="7">
    <source>
        <dbReference type="ARBA" id="ARBA00023136"/>
    </source>
</evidence>
<dbReference type="STRING" id="316067.Geob_0510"/>
<evidence type="ECO:0000256" key="3">
    <source>
        <dbReference type="ARBA" id="ARBA00021717"/>
    </source>
</evidence>
<name>B9LZR5_GEODF</name>
<keyword evidence="5 10" id="KW-0812">Transmembrane</keyword>
<comment type="subcellular location">
    <subcellularLocation>
        <location evidence="10">Cell membrane</location>
        <topology evidence="10">Multi-pass membrane protein</topology>
    </subcellularLocation>
    <subcellularLocation>
        <location evidence="10">Bacterial flagellum basal body</location>
    </subcellularLocation>
</comment>
<keyword evidence="7 10" id="KW-0472">Membrane</keyword>
<evidence type="ECO:0000256" key="2">
    <source>
        <dbReference type="ARBA" id="ARBA00009772"/>
    </source>
</evidence>
<dbReference type="eggNOG" id="COG1684">
    <property type="taxonomic scope" value="Bacteria"/>
</dbReference>
<evidence type="ECO:0000256" key="4">
    <source>
        <dbReference type="ARBA" id="ARBA00022475"/>
    </source>
</evidence>
<dbReference type="KEGG" id="geo:Geob_0510"/>
<keyword evidence="11" id="KW-0969">Cilium</keyword>
<dbReference type="PANTHER" id="PTHR30065:SF8">
    <property type="entry name" value="FLAGELLAR BIOSYNTHETIC PROTEIN FLIR"/>
    <property type="match status" value="1"/>
</dbReference>
<keyword evidence="8 10" id="KW-0975">Bacterial flagellum</keyword>
<dbReference type="PRINTS" id="PR00953">
    <property type="entry name" value="TYPE3IMRPROT"/>
</dbReference>
<evidence type="ECO:0000256" key="9">
    <source>
        <dbReference type="NCBIfam" id="TIGR01400"/>
    </source>
</evidence>
<dbReference type="GO" id="GO:0044780">
    <property type="term" value="P:bacterial-type flagellum assembly"/>
    <property type="evidence" value="ECO:0007669"/>
    <property type="project" value="UniProtKB-UniRule"/>
</dbReference>
<dbReference type="RefSeq" id="WP_012645608.1">
    <property type="nucleotide sequence ID" value="NC_011979.1"/>
</dbReference>
<evidence type="ECO:0000256" key="8">
    <source>
        <dbReference type="ARBA" id="ARBA00023143"/>
    </source>
</evidence>
<organism evidence="11 12">
    <name type="scientific">Geotalea daltonii (strain DSM 22248 / JCM 15807 / FRC-32)</name>
    <name type="common">Geobacter daltonii</name>
    <dbReference type="NCBI Taxonomy" id="316067"/>
    <lineage>
        <taxon>Bacteria</taxon>
        <taxon>Pseudomonadati</taxon>
        <taxon>Thermodesulfobacteriota</taxon>
        <taxon>Desulfuromonadia</taxon>
        <taxon>Geobacterales</taxon>
        <taxon>Geobacteraceae</taxon>
        <taxon>Geotalea</taxon>
    </lineage>
</organism>
<evidence type="ECO:0000313" key="12">
    <source>
        <dbReference type="Proteomes" id="UP000007721"/>
    </source>
</evidence>